<protein>
    <submittedName>
        <fullName evidence="2">Uncharacterized protein</fullName>
    </submittedName>
</protein>
<feature type="compositionally biased region" description="Basic and acidic residues" evidence="1">
    <location>
        <begin position="205"/>
        <end position="216"/>
    </location>
</feature>
<dbReference type="VEuPathDB" id="FungiDB:GLRG_09424"/>
<evidence type="ECO:0000313" key="2">
    <source>
        <dbReference type="EMBL" id="EFQ34280.1"/>
    </source>
</evidence>
<gene>
    <name evidence="2" type="ORF">GLRG_09424</name>
</gene>
<evidence type="ECO:0000313" key="3">
    <source>
        <dbReference type="Proteomes" id="UP000008782"/>
    </source>
</evidence>
<dbReference type="AlphaFoldDB" id="E3QTW8"/>
<accession>E3QTW8</accession>
<feature type="region of interest" description="Disordered" evidence="1">
    <location>
        <begin position="89"/>
        <end position="140"/>
    </location>
</feature>
<feature type="region of interest" description="Disordered" evidence="1">
    <location>
        <begin position="202"/>
        <end position="233"/>
    </location>
</feature>
<evidence type="ECO:0000256" key="1">
    <source>
        <dbReference type="SAM" id="MobiDB-lite"/>
    </source>
</evidence>
<reference evidence="3" key="1">
    <citation type="journal article" date="2012" name="Nat. Genet.">
        <title>Lifestyle transitions in plant pathogenic Colletotrichum fungi deciphered by genome and transcriptome analyses.</title>
        <authorList>
            <person name="O'Connell R.J."/>
            <person name="Thon M.R."/>
            <person name="Hacquard S."/>
            <person name="Amyotte S.G."/>
            <person name="Kleemann J."/>
            <person name="Torres M.F."/>
            <person name="Damm U."/>
            <person name="Buiate E.A."/>
            <person name="Epstein L."/>
            <person name="Alkan N."/>
            <person name="Altmueller J."/>
            <person name="Alvarado-Balderrama L."/>
            <person name="Bauser C.A."/>
            <person name="Becker C."/>
            <person name="Birren B.W."/>
            <person name="Chen Z."/>
            <person name="Choi J."/>
            <person name="Crouch J.A."/>
            <person name="Duvick J.P."/>
            <person name="Farman M.A."/>
            <person name="Gan P."/>
            <person name="Heiman D."/>
            <person name="Henrissat B."/>
            <person name="Howard R.J."/>
            <person name="Kabbage M."/>
            <person name="Koch C."/>
            <person name="Kracher B."/>
            <person name="Kubo Y."/>
            <person name="Law A.D."/>
            <person name="Lebrun M.-H."/>
            <person name="Lee Y.-H."/>
            <person name="Miyara I."/>
            <person name="Moore N."/>
            <person name="Neumann U."/>
            <person name="Nordstroem K."/>
            <person name="Panaccione D.G."/>
            <person name="Panstruga R."/>
            <person name="Place M."/>
            <person name="Proctor R.H."/>
            <person name="Prusky D."/>
            <person name="Rech G."/>
            <person name="Reinhardt R."/>
            <person name="Rollins J.A."/>
            <person name="Rounsley S."/>
            <person name="Schardl C.L."/>
            <person name="Schwartz D.C."/>
            <person name="Shenoy N."/>
            <person name="Shirasu K."/>
            <person name="Sikhakolli U.R."/>
            <person name="Stueber K."/>
            <person name="Sukno S.A."/>
            <person name="Sweigard J.A."/>
            <person name="Takano Y."/>
            <person name="Takahara H."/>
            <person name="Trail F."/>
            <person name="van der Does H.C."/>
            <person name="Voll L.M."/>
            <person name="Will I."/>
            <person name="Young S."/>
            <person name="Zeng Q."/>
            <person name="Zhang J."/>
            <person name="Zhou S."/>
            <person name="Dickman M.B."/>
            <person name="Schulze-Lefert P."/>
            <person name="Ver Loren van Themaat E."/>
            <person name="Ma L.-J."/>
            <person name="Vaillancourt L.J."/>
        </authorList>
    </citation>
    <scope>NUCLEOTIDE SEQUENCE [LARGE SCALE GENOMIC DNA]</scope>
    <source>
        <strain evidence="3">M1.001 / M2 / FGSC 10212</strain>
    </source>
</reference>
<name>E3QTW8_COLGM</name>
<sequence length="249" mass="26830">MVNLPSGYAPPAHCTSLDTEDLDREAAVVVARAGQRRGQGLKAMSQAKSLEPITQPALIPETWALSLPSQLSLTVRPPLVGQALPLTRAAARGGRPDGPAQRAEYRPPAVSTNERQSDPSGGHGSHMDENITTPSESNPVRGRAVDAILGATALSATETNPFLQSGIRIRNPVLSSLRPKNQAKERRDRVETALEPLFDAAPLHPDVHRRPGEGRRRAGGHRRERRCGGPVESHPKYLTEVHIALEILG</sequence>
<proteinExistence type="predicted"/>
<dbReference type="GeneID" id="24414789"/>
<keyword evidence="3" id="KW-1185">Reference proteome</keyword>
<dbReference type="EMBL" id="GG697378">
    <property type="protein sequence ID" value="EFQ34280.1"/>
    <property type="molecule type" value="Genomic_DNA"/>
</dbReference>
<dbReference type="RefSeq" id="XP_008098300.1">
    <property type="nucleotide sequence ID" value="XM_008100109.1"/>
</dbReference>
<feature type="compositionally biased region" description="Low complexity" evidence="1">
    <location>
        <begin position="89"/>
        <end position="102"/>
    </location>
</feature>
<organism evidence="3">
    <name type="scientific">Colletotrichum graminicola (strain M1.001 / M2 / FGSC 10212)</name>
    <name type="common">Maize anthracnose fungus</name>
    <name type="synonym">Glomerella graminicola</name>
    <dbReference type="NCBI Taxonomy" id="645133"/>
    <lineage>
        <taxon>Eukaryota</taxon>
        <taxon>Fungi</taxon>
        <taxon>Dikarya</taxon>
        <taxon>Ascomycota</taxon>
        <taxon>Pezizomycotina</taxon>
        <taxon>Sordariomycetes</taxon>
        <taxon>Hypocreomycetidae</taxon>
        <taxon>Glomerellales</taxon>
        <taxon>Glomerellaceae</taxon>
        <taxon>Colletotrichum</taxon>
        <taxon>Colletotrichum graminicola species complex</taxon>
    </lineage>
</organism>
<dbReference type="OrthoDB" id="10631368at2759"/>
<dbReference type="Proteomes" id="UP000008782">
    <property type="component" value="Unassembled WGS sequence"/>
</dbReference>
<dbReference type="HOGENOM" id="CLU_1115672_0_0_1"/>